<feature type="region of interest" description="Disordered" evidence="1">
    <location>
        <begin position="288"/>
        <end position="308"/>
    </location>
</feature>
<evidence type="ECO:0000313" key="2">
    <source>
        <dbReference type="EMBL" id="PMD29942.1"/>
    </source>
</evidence>
<dbReference type="EMBL" id="KZ613970">
    <property type="protein sequence ID" value="PMD29942.1"/>
    <property type="molecule type" value="Genomic_DNA"/>
</dbReference>
<dbReference type="Pfam" id="PF04388">
    <property type="entry name" value="Hamartin"/>
    <property type="match status" value="1"/>
</dbReference>
<keyword evidence="3" id="KW-1185">Reference proteome</keyword>
<feature type="compositionally biased region" description="Polar residues" evidence="1">
    <location>
        <begin position="956"/>
        <end position="974"/>
    </location>
</feature>
<gene>
    <name evidence="2" type="ORF">L207DRAFT_592993</name>
</gene>
<dbReference type="SUPFAM" id="SSF48371">
    <property type="entry name" value="ARM repeat"/>
    <property type="match status" value="1"/>
</dbReference>
<organism evidence="2 3">
    <name type="scientific">Hyaloscypha variabilis (strain UAMH 11265 / GT02V1 / F)</name>
    <name type="common">Meliniomyces variabilis</name>
    <dbReference type="NCBI Taxonomy" id="1149755"/>
    <lineage>
        <taxon>Eukaryota</taxon>
        <taxon>Fungi</taxon>
        <taxon>Dikarya</taxon>
        <taxon>Ascomycota</taxon>
        <taxon>Pezizomycotina</taxon>
        <taxon>Leotiomycetes</taxon>
        <taxon>Helotiales</taxon>
        <taxon>Hyaloscyphaceae</taxon>
        <taxon>Hyaloscypha</taxon>
        <taxon>Hyaloscypha variabilis</taxon>
    </lineage>
</organism>
<feature type="region of interest" description="Disordered" evidence="1">
    <location>
        <begin position="877"/>
        <end position="1037"/>
    </location>
</feature>
<evidence type="ECO:0000313" key="3">
    <source>
        <dbReference type="Proteomes" id="UP000235786"/>
    </source>
</evidence>
<dbReference type="OrthoDB" id="6022054at2759"/>
<dbReference type="Proteomes" id="UP000235786">
    <property type="component" value="Unassembled WGS sequence"/>
</dbReference>
<name>A0A2J6QUK2_HYAVF</name>
<dbReference type="AlphaFoldDB" id="A0A2J6QUK2"/>
<feature type="region of interest" description="Disordered" evidence="1">
    <location>
        <begin position="458"/>
        <end position="517"/>
    </location>
</feature>
<dbReference type="PANTHER" id="PTHR15154">
    <property type="entry name" value="HAMARTIN"/>
    <property type="match status" value="1"/>
</dbReference>
<dbReference type="GO" id="GO:0051726">
    <property type="term" value="P:regulation of cell cycle"/>
    <property type="evidence" value="ECO:0007669"/>
    <property type="project" value="TreeGrafter"/>
</dbReference>
<sequence>MSSGSSKDLVKAISSHAAKLTIPLPDHLQRVINAYLDKHPNRDEAESQRLQDELLSVYQSCIRDVPSRLAPFLAILLPLKPNLSGSGRLLSWWDKLSVPVLNNIGVEKGLAIVARDLLLSILVYEEDEDDAKTQEAKATSNTLAETLLATWLAQSKAALEQLDSHAKFVVEQIQVILMTFGKRRPKDFLTKIDQFFVKKESRILSLSLLCEFIRHQPPHLHQLLQTPLFDNLLKCLQIDTSTRVISLAMTALIMFLPHIPSSTAQHLPALFNIYSRMLFWDRERRSLEPHPPTEDDEKSEKDAVISEQDQSWDKLPYLLESEDEQVPELLHYFTFLYGLYPINFMSYIRKPQRYLRHASFPGADDLDVEPTEIRQRSEPFRRLHLLHENFFLRTIESELTDNNRWQRSEAADVVAECMALYVPGDDDQEINHRSKAAPKKIVVDSDIPEQPLLDEETVTPYQSRHTSWRNTTSTAVASPTEMRHSSLHRKYSQTSQSMPSIADSPCHQASDRHDSPTIPPTMMASPSNNQLSDMLNTQKSIRGSLYQSLTNESVASLALSNTAHDSTHVAAYLESLGPQRSPSLRPTTNDPNLKVAYLHREIQLLRNDLNFERYLKQQHLSHIGQLRRQQIREARVEADTQNLINENRGLKSKIEEAKRANLQMKKETEKSKAHSRKWEADLSAKLRVLREEQKKWLLERADLKKDLEIALDKAEKLKQLVVTAESRELAAKQKTMSVEASLDELERLRDEVENLTLRIRKYEARDLDVQRKEDAAAEAFKRVKLLEMELSARDQQLARAKQAFEDELREREEQAMEDKEEAYVQKTTLSQEMLDSVLESSRKKIAELKRQHERLLRRYTNLQGAYMDLKERLDQKEYNQSEEPLLSGGGWTGSGTEGRMSPSPPSPQELRMQEPRTPQAQRYRRKAHKTSDPEIYEPPSTSPPNIPLPARPIRVDTSSTSGGISPVEGSSRSPVTPVESISRSGTGTLGGLTSLGAGYGGHFHAPQPFNPNPSPSIGSGSVSTKGSQDEESTVKKKIMPGSEVRVYGRGGSTFLSFHFPVYEV</sequence>
<dbReference type="InterPro" id="IPR007483">
    <property type="entry name" value="Hamartin"/>
</dbReference>
<dbReference type="STRING" id="1149755.A0A2J6QUK2"/>
<reference evidence="2 3" key="1">
    <citation type="submission" date="2016-04" db="EMBL/GenBank/DDBJ databases">
        <title>A degradative enzymes factory behind the ericoid mycorrhizal symbiosis.</title>
        <authorList>
            <consortium name="DOE Joint Genome Institute"/>
            <person name="Martino E."/>
            <person name="Morin E."/>
            <person name="Grelet G."/>
            <person name="Kuo A."/>
            <person name="Kohler A."/>
            <person name="Daghino S."/>
            <person name="Barry K."/>
            <person name="Choi C."/>
            <person name="Cichocki N."/>
            <person name="Clum A."/>
            <person name="Copeland A."/>
            <person name="Hainaut M."/>
            <person name="Haridas S."/>
            <person name="Labutti K."/>
            <person name="Lindquist E."/>
            <person name="Lipzen A."/>
            <person name="Khouja H.-R."/>
            <person name="Murat C."/>
            <person name="Ohm R."/>
            <person name="Olson A."/>
            <person name="Spatafora J."/>
            <person name="Veneault-Fourrey C."/>
            <person name="Henrissat B."/>
            <person name="Grigoriev I."/>
            <person name="Martin F."/>
            <person name="Perotto S."/>
        </authorList>
    </citation>
    <scope>NUCLEOTIDE SEQUENCE [LARGE SCALE GENOMIC DNA]</scope>
    <source>
        <strain evidence="2 3">F</strain>
    </source>
</reference>
<feature type="compositionally biased region" description="Basic and acidic residues" evidence="1">
    <location>
        <begin position="288"/>
        <end position="304"/>
    </location>
</feature>
<feature type="compositionally biased region" description="Pro residues" evidence="1">
    <location>
        <begin position="940"/>
        <end position="950"/>
    </location>
</feature>
<feature type="compositionally biased region" description="Gly residues" evidence="1">
    <location>
        <begin position="887"/>
        <end position="896"/>
    </location>
</feature>
<evidence type="ECO:0000256" key="1">
    <source>
        <dbReference type="SAM" id="MobiDB-lite"/>
    </source>
</evidence>
<accession>A0A2J6QUK2</accession>
<feature type="compositionally biased region" description="Polar residues" evidence="1">
    <location>
        <begin position="459"/>
        <end position="477"/>
    </location>
</feature>
<evidence type="ECO:0008006" key="4">
    <source>
        <dbReference type="Google" id="ProtNLM"/>
    </source>
</evidence>
<dbReference type="GO" id="GO:0033596">
    <property type="term" value="C:TSC1-TSC2 complex"/>
    <property type="evidence" value="ECO:0007669"/>
    <property type="project" value="TreeGrafter"/>
</dbReference>
<dbReference type="GO" id="GO:0032007">
    <property type="term" value="P:negative regulation of TOR signaling"/>
    <property type="evidence" value="ECO:0007669"/>
    <property type="project" value="TreeGrafter"/>
</dbReference>
<dbReference type="PANTHER" id="PTHR15154:SF2">
    <property type="entry name" value="HAMARTIN"/>
    <property type="match status" value="1"/>
</dbReference>
<dbReference type="InterPro" id="IPR016024">
    <property type="entry name" value="ARM-type_fold"/>
</dbReference>
<feature type="compositionally biased region" description="Low complexity" evidence="1">
    <location>
        <begin position="982"/>
        <end position="996"/>
    </location>
</feature>
<protein>
    <recommendedName>
        <fullName evidence="4">Tuberous sclerosis 1</fullName>
    </recommendedName>
</protein>
<proteinExistence type="predicted"/>